<reference evidence="1 2" key="1">
    <citation type="submission" date="2024-10" db="EMBL/GenBank/DDBJ databases">
        <title>The Natural Products Discovery Center: Release of the First 8490 Sequenced Strains for Exploring Actinobacteria Biosynthetic Diversity.</title>
        <authorList>
            <person name="Kalkreuter E."/>
            <person name="Kautsar S.A."/>
            <person name="Yang D."/>
            <person name="Bader C.D."/>
            <person name="Teijaro C.N."/>
            <person name="Fluegel L."/>
            <person name="Davis C.M."/>
            <person name="Simpson J.R."/>
            <person name="Lauterbach L."/>
            <person name="Steele A.D."/>
            <person name="Gui C."/>
            <person name="Meng S."/>
            <person name="Li G."/>
            <person name="Viehrig K."/>
            <person name="Ye F."/>
            <person name="Su P."/>
            <person name="Kiefer A.F."/>
            <person name="Nichols A."/>
            <person name="Cepeda A.J."/>
            <person name="Yan W."/>
            <person name="Fan B."/>
            <person name="Jiang Y."/>
            <person name="Adhikari A."/>
            <person name="Zheng C.-J."/>
            <person name="Schuster L."/>
            <person name="Cowan T.M."/>
            <person name="Smanski M.J."/>
            <person name="Chevrette M.G."/>
            <person name="De Carvalho L.P.S."/>
            <person name="Shen B."/>
        </authorList>
    </citation>
    <scope>NUCLEOTIDE SEQUENCE [LARGE SCALE GENOMIC DNA]</scope>
    <source>
        <strain evidence="1 2">NPDC005497</strain>
    </source>
</reference>
<proteinExistence type="predicted"/>
<keyword evidence="2" id="KW-1185">Reference proteome</keyword>
<dbReference type="Proteomes" id="UP001601422">
    <property type="component" value="Unassembled WGS sequence"/>
</dbReference>
<evidence type="ECO:0000313" key="2">
    <source>
        <dbReference type="Proteomes" id="UP001601422"/>
    </source>
</evidence>
<evidence type="ECO:0000313" key="1">
    <source>
        <dbReference type="EMBL" id="MFF0009654.1"/>
    </source>
</evidence>
<name>A0ABW6N8M6_9ACTN</name>
<dbReference type="EMBL" id="JBIAJP010000022">
    <property type="protein sequence ID" value="MFF0009654.1"/>
    <property type="molecule type" value="Genomic_DNA"/>
</dbReference>
<sequence length="61" mass="7114">MLVTINVAVLLAIIIVLRLRWRTQARIRFDEKLTVVRSDGEIIVREWHAVDCPLFQELIGD</sequence>
<protein>
    <submittedName>
        <fullName evidence="1">Uncharacterized protein</fullName>
    </submittedName>
</protein>
<accession>A0ABW6N8M6</accession>
<comment type="caution">
    <text evidence="1">The sequence shown here is derived from an EMBL/GenBank/DDBJ whole genome shotgun (WGS) entry which is preliminary data.</text>
</comment>
<organism evidence="1 2">
    <name type="scientific">Streptomyces tibetensis</name>
    <dbReference type="NCBI Taxonomy" id="2382123"/>
    <lineage>
        <taxon>Bacteria</taxon>
        <taxon>Bacillati</taxon>
        <taxon>Actinomycetota</taxon>
        <taxon>Actinomycetes</taxon>
        <taxon>Kitasatosporales</taxon>
        <taxon>Streptomycetaceae</taxon>
        <taxon>Streptomyces</taxon>
    </lineage>
</organism>
<gene>
    <name evidence="1" type="ORF">ACFYQT_40375</name>
</gene>
<dbReference type="RefSeq" id="WP_389835664.1">
    <property type="nucleotide sequence ID" value="NZ_JBEXWN010000033.1"/>
</dbReference>